<accession>A0AAD9ZI77</accession>
<dbReference type="PANTHER" id="PTHR47150:SF7">
    <property type="entry name" value="NUCLEASE"/>
    <property type="match status" value="1"/>
</dbReference>
<dbReference type="EMBL" id="JANJYJ010000010">
    <property type="protein sequence ID" value="KAK3182742.1"/>
    <property type="molecule type" value="Genomic_DNA"/>
</dbReference>
<proteinExistence type="predicted"/>
<organism evidence="1 2">
    <name type="scientific">Dipteronia sinensis</name>
    <dbReference type="NCBI Taxonomy" id="43782"/>
    <lineage>
        <taxon>Eukaryota</taxon>
        <taxon>Viridiplantae</taxon>
        <taxon>Streptophyta</taxon>
        <taxon>Embryophyta</taxon>
        <taxon>Tracheophyta</taxon>
        <taxon>Spermatophyta</taxon>
        <taxon>Magnoliopsida</taxon>
        <taxon>eudicotyledons</taxon>
        <taxon>Gunneridae</taxon>
        <taxon>Pentapetalae</taxon>
        <taxon>rosids</taxon>
        <taxon>malvids</taxon>
        <taxon>Sapindales</taxon>
        <taxon>Sapindaceae</taxon>
        <taxon>Hippocastanoideae</taxon>
        <taxon>Acereae</taxon>
        <taxon>Dipteronia</taxon>
    </lineage>
</organism>
<evidence type="ECO:0000313" key="2">
    <source>
        <dbReference type="Proteomes" id="UP001281410"/>
    </source>
</evidence>
<name>A0AAD9ZI77_9ROSI</name>
<dbReference type="AlphaFoldDB" id="A0AAD9ZI77"/>
<dbReference type="Pfam" id="PF04827">
    <property type="entry name" value="Plant_tran"/>
    <property type="match status" value="1"/>
</dbReference>
<dbReference type="Proteomes" id="UP001281410">
    <property type="component" value="Unassembled WGS sequence"/>
</dbReference>
<evidence type="ECO:0000313" key="1">
    <source>
        <dbReference type="EMBL" id="KAK3182742.1"/>
    </source>
</evidence>
<protein>
    <recommendedName>
        <fullName evidence="3">Transposase</fullName>
    </recommendedName>
</protein>
<dbReference type="InterPro" id="IPR006912">
    <property type="entry name" value="Harbinger_derived_prot"/>
</dbReference>
<keyword evidence="2" id="KW-1185">Reference proteome</keyword>
<comment type="caution">
    <text evidence="1">The sequence shown here is derived from an EMBL/GenBank/DDBJ whole genome shotgun (WGS) entry which is preliminary data.</text>
</comment>
<evidence type="ECO:0008006" key="3">
    <source>
        <dbReference type="Google" id="ProtNLM"/>
    </source>
</evidence>
<gene>
    <name evidence="1" type="ORF">Dsin_030028</name>
</gene>
<sequence>MLAYGVPADSVDEFMGIRESTIIKSLKKFMKAIIVVFWDEYLRSPNNDDITILLEFNSRHGFPEMLGSMDCMHWKWKNCPVAWQYERNIGQLDFNYDVIKQNQHVSVSHECTPELYEFIQTHHQIRDRQTHSQLQADLVELLWQKHGV</sequence>
<reference evidence="1" key="1">
    <citation type="journal article" date="2023" name="Plant J.">
        <title>Genome sequences and population genomics provide insights into the demographic history, inbreeding, and mutation load of two 'living fossil' tree species of Dipteronia.</title>
        <authorList>
            <person name="Feng Y."/>
            <person name="Comes H.P."/>
            <person name="Chen J."/>
            <person name="Zhu S."/>
            <person name="Lu R."/>
            <person name="Zhang X."/>
            <person name="Li P."/>
            <person name="Qiu J."/>
            <person name="Olsen K.M."/>
            <person name="Qiu Y."/>
        </authorList>
    </citation>
    <scope>NUCLEOTIDE SEQUENCE</scope>
    <source>
        <strain evidence="1">NBL</strain>
    </source>
</reference>
<dbReference type="PANTHER" id="PTHR47150">
    <property type="entry name" value="OS12G0169200 PROTEIN"/>
    <property type="match status" value="1"/>
</dbReference>